<comment type="caution">
    <text evidence="1">The sequence shown here is derived from an EMBL/GenBank/DDBJ whole genome shotgun (WGS) entry which is preliminary data.</text>
</comment>
<proteinExistence type="predicted"/>
<evidence type="ECO:0000313" key="2">
    <source>
        <dbReference type="Proteomes" id="UP001148629"/>
    </source>
</evidence>
<evidence type="ECO:0000313" key="1">
    <source>
        <dbReference type="EMBL" id="KAJ3526191.1"/>
    </source>
</evidence>
<gene>
    <name evidence="1" type="ORF">NM208_g11309</name>
</gene>
<protein>
    <submittedName>
        <fullName evidence="1">Uncharacterized protein</fullName>
    </submittedName>
</protein>
<reference evidence="1" key="1">
    <citation type="submission" date="2022-08" db="EMBL/GenBank/DDBJ databases">
        <title>Genome Sequence of Fusarium decemcellulare.</title>
        <authorList>
            <person name="Buettner E."/>
        </authorList>
    </citation>
    <scope>NUCLEOTIDE SEQUENCE</scope>
    <source>
        <strain evidence="1">Babe19</strain>
    </source>
</reference>
<keyword evidence="2" id="KW-1185">Reference proteome</keyword>
<name>A0ACC1RT46_9HYPO</name>
<sequence>MPSPPQSPRQPLSTPSALYPSLTPTPTTTGPEMLQPDTGTRKRHPSLSAAPVVSNKLGKTTEGSRGESPNGSESGTVHPGTWFSEQAGSTGVAGSLITPIFDARQSCIEHDGMMVVPSSSEPFHDNATMVFRAQAEAERGVLAIESCMVADDDGDPLAADAFGDGYQKIWRKVSILESNGELKAHRRKCQASLSVINLLTRCCSTTQLRDPTFGRRWGLLNRLGVADAALPDDTPPVSAVVGLSAITGEWVLARKPARKKQLVAAPEIDEGDNIEGDGSVIWHENMTVPGNIGAVESLIMHNDRNFDDEKSVVVAIKREHRRLTEGLPPRPLCHHRPGPEGSDWQPDLSRVYSNSDDKDQHFTLLLPPLGVLVISPEILDALKSFLWSYPMDPMSINLALQALFVYADIQKSSDLMAEGCAFDGNNMLKYPVPEVALSIFIIYWPHYIRFHEVHKLTRYMHPLRFISMQYELDTHFGGPFFSIKKNALDVTKLLRLARDATSASNAIPDSLRVPVLPHSMPGTKLIWPAGSGSAERDTNRLTALCLINDIRLCGLPCYHRRTRASQAVAVPTAMAKLVLRSPMLTVESTFVPPLPEPRFWIPESRAEVVALTGTDQFVGPFYQDLDAVPLPSGPHTANDREQSVLSIFQSHEAMARVDALTADESHSTSERELTPYQINEILEAAGPHTMEDQIRGPVRRFTPAQCTYLCNQIQQLEIQTPFWKMMTGMLSTKGPPSHEDIYNECSDLREIVRLAEEVLGALTGRNPSHEPSETLHHYIPGLTAQLCGAIPCCRDEVILSVEDWKGLEDEKFPKLALDLFDEITRILPMLGNPDANSKIGLAFSCLLESDIYMEQCDLLRSLDDIVEEDENDDWGNWL</sequence>
<dbReference type="EMBL" id="JANRMS010001778">
    <property type="protein sequence ID" value="KAJ3526191.1"/>
    <property type="molecule type" value="Genomic_DNA"/>
</dbReference>
<accession>A0ACC1RT46</accession>
<organism evidence="1 2">
    <name type="scientific">Fusarium decemcellulare</name>
    <dbReference type="NCBI Taxonomy" id="57161"/>
    <lineage>
        <taxon>Eukaryota</taxon>
        <taxon>Fungi</taxon>
        <taxon>Dikarya</taxon>
        <taxon>Ascomycota</taxon>
        <taxon>Pezizomycotina</taxon>
        <taxon>Sordariomycetes</taxon>
        <taxon>Hypocreomycetidae</taxon>
        <taxon>Hypocreales</taxon>
        <taxon>Nectriaceae</taxon>
        <taxon>Fusarium</taxon>
        <taxon>Fusarium decemcellulare species complex</taxon>
    </lineage>
</organism>
<dbReference type="Proteomes" id="UP001148629">
    <property type="component" value="Unassembled WGS sequence"/>
</dbReference>